<organism evidence="2 3">
    <name type="scientific">Anopheles maculatus</name>
    <dbReference type="NCBI Taxonomy" id="74869"/>
    <lineage>
        <taxon>Eukaryota</taxon>
        <taxon>Metazoa</taxon>
        <taxon>Ecdysozoa</taxon>
        <taxon>Arthropoda</taxon>
        <taxon>Hexapoda</taxon>
        <taxon>Insecta</taxon>
        <taxon>Pterygota</taxon>
        <taxon>Neoptera</taxon>
        <taxon>Endopterygota</taxon>
        <taxon>Diptera</taxon>
        <taxon>Nematocera</taxon>
        <taxon>Culicoidea</taxon>
        <taxon>Culicidae</taxon>
        <taxon>Anophelinae</taxon>
        <taxon>Anopheles</taxon>
        <taxon>Anopheles maculatus group</taxon>
    </lineage>
</organism>
<feature type="region of interest" description="Disordered" evidence="1">
    <location>
        <begin position="355"/>
        <end position="377"/>
    </location>
</feature>
<feature type="region of interest" description="Disordered" evidence="1">
    <location>
        <begin position="418"/>
        <end position="615"/>
    </location>
</feature>
<accession>A0A182TBD8</accession>
<dbReference type="Proteomes" id="UP000075901">
    <property type="component" value="Unassembled WGS sequence"/>
</dbReference>
<evidence type="ECO:0000313" key="2">
    <source>
        <dbReference type="EnsemblMetazoa" id="AMAM023440-PA"/>
    </source>
</evidence>
<reference evidence="2" key="2">
    <citation type="submission" date="2020-05" db="UniProtKB">
        <authorList>
            <consortium name="EnsemblMetazoa"/>
        </authorList>
    </citation>
    <scope>IDENTIFICATION</scope>
    <source>
        <strain evidence="2">maculatus3</strain>
    </source>
</reference>
<feature type="region of interest" description="Disordered" evidence="1">
    <location>
        <begin position="288"/>
        <end position="313"/>
    </location>
</feature>
<feature type="compositionally biased region" description="Polar residues" evidence="1">
    <location>
        <begin position="568"/>
        <end position="588"/>
    </location>
</feature>
<feature type="compositionally biased region" description="Polar residues" evidence="1">
    <location>
        <begin position="512"/>
        <end position="528"/>
    </location>
</feature>
<dbReference type="EnsemblMetazoa" id="AMAM023440-RA">
    <property type="protein sequence ID" value="AMAM023440-PA"/>
    <property type="gene ID" value="AMAM023440"/>
</dbReference>
<evidence type="ECO:0000313" key="3">
    <source>
        <dbReference type="Proteomes" id="UP000075901"/>
    </source>
</evidence>
<feature type="compositionally biased region" description="Polar residues" evidence="1">
    <location>
        <begin position="293"/>
        <end position="310"/>
    </location>
</feature>
<name>A0A182TBD8_9DIPT</name>
<evidence type="ECO:0000256" key="1">
    <source>
        <dbReference type="SAM" id="MobiDB-lite"/>
    </source>
</evidence>
<feature type="compositionally biased region" description="Basic residues" evidence="1">
    <location>
        <begin position="422"/>
        <end position="434"/>
    </location>
</feature>
<feature type="compositionally biased region" description="Polar residues" evidence="1">
    <location>
        <begin position="358"/>
        <end position="374"/>
    </location>
</feature>
<dbReference type="VEuPathDB" id="VectorBase:AMAM023440"/>
<dbReference type="AlphaFoldDB" id="A0A182TBD8"/>
<protein>
    <submittedName>
        <fullName evidence="2">Uncharacterized protein</fullName>
    </submittedName>
</protein>
<keyword evidence="3" id="KW-1185">Reference proteome</keyword>
<proteinExistence type="predicted"/>
<sequence>MDPVEQMFSRDLAIMVYHYMLEWRMENVAQLFAAKCPVLSNEERLPDRGLLSIIPYRRLHDTMLEYSKLLISMRRTIQDYHTEVPVPFGATTWDKIKFIIDYFHTKSTIQATEVTIEEGNDTDVVFATPTAPPTTVGGVDVGTENFYQLLEVNQPSAPMANLTLVPENHHIAPSDPCTSNTEEEQIATDTPMVLFVQNGARQALDNGTFFVSMNQLQLSEEMPNTVPISFLTLDEGVVIRQQDESDAVLAEQTNPIPAEPSLPSLPTLEEDDASLQMAKPTIVLASEEAVSTEPDNNLLSEAPNQATLPPNLTAPEVNSLAENDQAAQLPALANDKQDAQEHYWQELLAPVTMAEPVQPSSALSNQPADNNPPTTRKPVDLEALAQWKQSRSIDSSNWDNHIRQLNYEMEQKKEKILLEGQKKKKTPNKQKTPTKQKTPIVKSEHNIRTVVKTAKKSGKTRPLAAAAERKQQPLDESDSSDFASSPDEDADVRKMYESVKQYRKKKKKLATKENQLAAQSNAAPSTSLPLCRKNHNVGRTLPVSPVKRSLRKRTHSTSPDGGTPVKCTKQSPTVSDNNTTVPSTSSTGRRVGIAKSAKKVKQTEQQNAAAKPSTARDVLSLPVVAPLSPKNRRPVRACTMHRKTMLTASTPLKATAPNGENMPPSGTLGSPEPESKSYMKPETIEGIASADTVDAGEAAIYAVLAQLHGD</sequence>
<feature type="region of interest" description="Disordered" evidence="1">
    <location>
        <begin position="652"/>
        <end position="678"/>
    </location>
</feature>
<reference evidence="3" key="1">
    <citation type="submission" date="2013-09" db="EMBL/GenBank/DDBJ databases">
        <title>The Genome Sequence of Anopheles maculatus species B.</title>
        <authorList>
            <consortium name="The Broad Institute Genomics Platform"/>
            <person name="Neafsey D.E."/>
            <person name="Besansky N."/>
            <person name="Howell P."/>
            <person name="Walton C."/>
            <person name="Young S.K."/>
            <person name="Zeng Q."/>
            <person name="Gargeya S."/>
            <person name="Fitzgerald M."/>
            <person name="Haas B."/>
            <person name="Abouelleil A."/>
            <person name="Allen A.W."/>
            <person name="Alvarado L."/>
            <person name="Arachchi H.M."/>
            <person name="Berlin A.M."/>
            <person name="Chapman S.B."/>
            <person name="Gainer-Dewar J."/>
            <person name="Goldberg J."/>
            <person name="Griggs A."/>
            <person name="Gujja S."/>
            <person name="Hansen M."/>
            <person name="Howarth C."/>
            <person name="Imamovic A."/>
            <person name="Ireland A."/>
            <person name="Larimer J."/>
            <person name="McCowan C."/>
            <person name="Murphy C."/>
            <person name="Pearson M."/>
            <person name="Poon T.W."/>
            <person name="Priest M."/>
            <person name="Roberts A."/>
            <person name="Saif S."/>
            <person name="Shea T."/>
            <person name="Sisk P."/>
            <person name="Sykes S."/>
            <person name="Wortman J."/>
            <person name="Nusbaum C."/>
            <person name="Birren B."/>
        </authorList>
    </citation>
    <scope>NUCLEOTIDE SEQUENCE [LARGE SCALE GENOMIC DNA]</scope>
    <source>
        <strain evidence="3">maculatus3</strain>
    </source>
</reference>